<evidence type="ECO:0000256" key="2">
    <source>
        <dbReference type="SAM" id="MobiDB-lite"/>
    </source>
</evidence>
<dbReference type="InterPro" id="IPR039373">
    <property type="entry name" value="Peptidase_M28B"/>
</dbReference>
<dbReference type="Gene3D" id="3.50.30.30">
    <property type="match status" value="1"/>
</dbReference>
<feature type="signal peptide" evidence="3">
    <location>
        <begin position="1"/>
        <end position="15"/>
    </location>
</feature>
<comment type="similarity">
    <text evidence="1">Belongs to the peptidase M28 family. M28B subfamily.</text>
</comment>
<feature type="domain" description="PA" evidence="4">
    <location>
        <begin position="161"/>
        <end position="220"/>
    </location>
</feature>
<organism evidence="7 8">
    <name type="scientific">Pyrenophora tritici-repentis</name>
    <dbReference type="NCBI Taxonomy" id="45151"/>
    <lineage>
        <taxon>Eukaryota</taxon>
        <taxon>Fungi</taxon>
        <taxon>Dikarya</taxon>
        <taxon>Ascomycota</taxon>
        <taxon>Pezizomycotina</taxon>
        <taxon>Dothideomycetes</taxon>
        <taxon>Pleosporomycetidae</taxon>
        <taxon>Pleosporales</taxon>
        <taxon>Pleosporineae</taxon>
        <taxon>Pleosporaceae</taxon>
        <taxon>Pyrenophora</taxon>
    </lineage>
</organism>
<dbReference type="Proteomes" id="UP000245464">
    <property type="component" value="Chromosome 10"/>
</dbReference>
<dbReference type="Pfam" id="PF02225">
    <property type="entry name" value="PA"/>
    <property type="match status" value="1"/>
</dbReference>
<dbReference type="FunFam" id="3.40.630.10:FF:000101">
    <property type="entry name" value="N-acetylated alpha-linked acidic dipeptidase like 1"/>
    <property type="match status" value="1"/>
</dbReference>
<dbReference type="InterPro" id="IPR007484">
    <property type="entry name" value="Peptidase_M28"/>
</dbReference>
<evidence type="ECO:0000259" key="4">
    <source>
        <dbReference type="Pfam" id="PF02225"/>
    </source>
</evidence>
<evidence type="ECO:0000256" key="1">
    <source>
        <dbReference type="ARBA" id="ARBA00005634"/>
    </source>
</evidence>
<keyword evidence="3" id="KW-0732">Signal</keyword>
<protein>
    <submittedName>
        <fullName evidence="7">N-acetylated-alpha-linked acidic dipeptidase 2</fullName>
    </submittedName>
</protein>
<gene>
    <name evidence="7" type="ORF">PtrM4_042720</name>
</gene>
<dbReference type="InterPro" id="IPR036757">
    <property type="entry name" value="TFR-like_dimer_dom_sf"/>
</dbReference>
<sequence length="708" mass="77708">MLLVLALLASSTVHACDCNKPNLFRHHDRHLQRRDTTPVFPPILTPNEELLVASFDNTSIASWSSYYTHRRNLAGESDAVPKWTAEKWAKNGFDTRLDSYHVYLDYPVHRSIALDYGNGSTYHATLEEEIVEEDQTTGYTNRVPAFHAYSGSGNASATYVYVGRASQEDFKRLITLGIDLKGKIALAKYGGPYRGVKVKNAQIFGMIGVVIFTDPVDDRNMTAKSYAAYPEGPARNPSSIQRGSVVDLSTYPGDPTTPGYPSKEDVLRMGKKTVPSIPSLPISWVEAKPLLVALNGHGVDAKAVSRANWVGAIDGVEYSTGPSKATLSLSNIMQDEINWIHNAIGIINGTNEDEAVIVGNHHDSWMIGGAADPHSGSAILIELSHAIGVLLKTGWKPKRTIVLCSWDAEEYGLVGSTEWVEENTPWLKDSVVSYLNIDVGIAGTVPDFGATPDLYALTTSTARKVVWPHGQNRTMYDIWEEKAGEIDPLGAQSDYTAFVHRAGVSAIDIGTTRTPLDPIYHTHSNFDSFHWMTKFADPEFDMHKSIGQFLTLMLYRLVDDEVVPLEPSNYGVEMHAWLERLHRDVSSANATRLVDLSQLEGAVATFQQAAQKFNTARQMAVSSESKLQVRQLNLKARDFGRGFISQGGLPGRDFYQHQIFAPGIDSGYAAVTYPGVTEAIAAGNFTLATEYIDRVAKAVLASANILAP</sequence>
<dbReference type="AlphaFoldDB" id="A0A2W1HP20"/>
<dbReference type="Gene3D" id="3.40.630.10">
    <property type="entry name" value="Zn peptidases"/>
    <property type="match status" value="1"/>
</dbReference>
<accession>A0A2W1HP20</accession>
<dbReference type="PANTHER" id="PTHR10404:SF46">
    <property type="entry name" value="VACUOLAR PROTEIN SORTING-ASSOCIATED PROTEIN 70"/>
    <property type="match status" value="1"/>
</dbReference>
<dbReference type="CDD" id="cd08022">
    <property type="entry name" value="M28_PSMA_like"/>
    <property type="match status" value="1"/>
</dbReference>
<dbReference type="PANTHER" id="PTHR10404">
    <property type="entry name" value="N-ACETYLATED-ALPHA-LINKED ACIDIC DIPEPTIDASE"/>
    <property type="match status" value="1"/>
</dbReference>
<dbReference type="Pfam" id="PF04389">
    <property type="entry name" value="Peptidase_M28"/>
    <property type="match status" value="1"/>
</dbReference>
<dbReference type="CDD" id="cd02121">
    <property type="entry name" value="PA_GCPII_like"/>
    <property type="match status" value="1"/>
</dbReference>
<dbReference type="OrthoDB" id="5841748at2759"/>
<dbReference type="RefSeq" id="XP_001937449.1">
    <property type="nucleotide sequence ID" value="XM_001937414.1"/>
</dbReference>
<dbReference type="InterPro" id="IPR007365">
    <property type="entry name" value="TFR-like_dimer_dom"/>
</dbReference>
<feature type="chain" id="PRO_5044190469" evidence="3">
    <location>
        <begin position="16"/>
        <end position="708"/>
    </location>
</feature>
<comment type="caution">
    <text evidence="7">The sequence shown here is derived from an EMBL/GenBank/DDBJ whole genome shotgun (WGS) entry which is preliminary data.</text>
</comment>
<feature type="compositionally biased region" description="Low complexity" evidence="2">
    <location>
        <begin position="250"/>
        <end position="261"/>
    </location>
</feature>
<dbReference type="Gene3D" id="1.20.930.40">
    <property type="entry name" value="Transferrin receptor-like, dimerisation domain"/>
    <property type="match status" value="1"/>
</dbReference>
<dbReference type="EMBL" id="NQIK02000010">
    <property type="protein sequence ID" value="KAF7564838.1"/>
    <property type="molecule type" value="Genomic_DNA"/>
</dbReference>
<dbReference type="InterPro" id="IPR046450">
    <property type="entry name" value="PA_dom_sf"/>
</dbReference>
<dbReference type="KEGG" id="ptrr:6345389"/>
<dbReference type="InterPro" id="IPR003137">
    <property type="entry name" value="PA_domain"/>
</dbReference>
<dbReference type="SUPFAM" id="SSF47672">
    <property type="entry name" value="Transferrin receptor-like dimerisation domain"/>
    <property type="match status" value="1"/>
</dbReference>
<name>A0A2W1HP20_9PLEO</name>
<proteinExistence type="inferred from homology"/>
<evidence type="ECO:0000259" key="6">
    <source>
        <dbReference type="Pfam" id="PF04389"/>
    </source>
</evidence>
<evidence type="ECO:0000313" key="7">
    <source>
        <dbReference type="EMBL" id="KAF7564838.1"/>
    </source>
</evidence>
<dbReference type="GO" id="GO:0004180">
    <property type="term" value="F:carboxypeptidase activity"/>
    <property type="evidence" value="ECO:0007669"/>
    <property type="project" value="TreeGrafter"/>
</dbReference>
<reference evidence="7" key="1">
    <citation type="journal article" date="2018" name="BMC Genomics">
        <title>Comparative genomics of the wheat fungal pathogen Pyrenophora tritici-repentis reveals chromosomal variations and genome plasticity.</title>
        <authorList>
            <person name="Moolhuijzen P."/>
            <person name="See P.T."/>
            <person name="Hane J.K."/>
            <person name="Shi G."/>
            <person name="Liu Z."/>
            <person name="Oliver R.P."/>
            <person name="Moffat C.S."/>
        </authorList>
    </citation>
    <scope>NUCLEOTIDE SEQUENCE [LARGE SCALE GENOMIC DNA]</scope>
    <source>
        <strain evidence="7">M4</strain>
    </source>
</reference>
<dbReference type="Pfam" id="PF04253">
    <property type="entry name" value="TFR_dimer"/>
    <property type="match status" value="1"/>
</dbReference>
<dbReference type="GeneID" id="6345389"/>
<evidence type="ECO:0000313" key="8">
    <source>
        <dbReference type="Proteomes" id="UP000245464"/>
    </source>
</evidence>
<dbReference type="SUPFAM" id="SSF53187">
    <property type="entry name" value="Zn-dependent exopeptidases"/>
    <property type="match status" value="1"/>
</dbReference>
<feature type="domain" description="Transferrin receptor-like dimerisation" evidence="5">
    <location>
        <begin position="594"/>
        <end position="706"/>
    </location>
</feature>
<feature type="region of interest" description="Disordered" evidence="2">
    <location>
        <begin position="228"/>
        <end position="265"/>
    </location>
</feature>
<feature type="domain" description="Peptidase M28" evidence="6">
    <location>
        <begin position="342"/>
        <end position="524"/>
    </location>
</feature>
<evidence type="ECO:0000259" key="5">
    <source>
        <dbReference type="Pfam" id="PF04253"/>
    </source>
</evidence>
<dbReference type="FunFam" id="3.50.30.30:FF:000008">
    <property type="entry name" value="Glutamate carboxypeptidase 2"/>
    <property type="match status" value="1"/>
</dbReference>
<dbReference type="SUPFAM" id="SSF52025">
    <property type="entry name" value="PA domain"/>
    <property type="match status" value="1"/>
</dbReference>
<dbReference type="OMA" id="NVVIASW"/>
<evidence type="ECO:0000256" key="3">
    <source>
        <dbReference type="SAM" id="SignalP"/>
    </source>
</evidence>